<gene>
    <name evidence="1" type="ORF">RFI_05516</name>
</gene>
<dbReference type="Gene3D" id="1.10.3500.10">
    <property type="entry name" value="Tex N-terminal region-like"/>
    <property type="match status" value="1"/>
</dbReference>
<sequence>MSQLGSVESMSKVLRNDYGLEDRYTNGSDDITLPTAPSDLSATVTPIYEKFKEKYSSPNHVIESAILHLAKLISADPYIRHWCAQVIEKYGCVSTEATEEGKIGVAWTDDLAQVKKLNNKPVGLFLDQDCSQWLLIEKGENKKGINQPLIKATVDVENKDPEDSSIMKWMTSEDKEKPFYKTIAFYV</sequence>
<dbReference type="EMBL" id="ASPP01004820">
    <property type="protein sequence ID" value="ETO31601.1"/>
    <property type="molecule type" value="Genomic_DNA"/>
</dbReference>
<dbReference type="AlphaFoldDB" id="X6P024"/>
<dbReference type="Proteomes" id="UP000023152">
    <property type="component" value="Unassembled WGS sequence"/>
</dbReference>
<name>X6P024_RETFI</name>
<dbReference type="InterPro" id="IPR023323">
    <property type="entry name" value="Tex-like_dom_sf"/>
</dbReference>
<dbReference type="InterPro" id="IPR017072">
    <property type="entry name" value="TF_Spt6"/>
</dbReference>
<protein>
    <submittedName>
        <fullName evidence="1">Suppressor of ty</fullName>
    </submittedName>
</protein>
<dbReference type="GO" id="GO:0031491">
    <property type="term" value="F:nucleosome binding"/>
    <property type="evidence" value="ECO:0007669"/>
    <property type="project" value="TreeGrafter"/>
</dbReference>
<reference evidence="1 2" key="1">
    <citation type="journal article" date="2013" name="Curr. Biol.">
        <title>The Genome of the Foraminiferan Reticulomyxa filosa.</title>
        <authorList>
            <person name="Glockner G."/>
            <person name="Hulsmann N."/>
            <person name="Schleicher M."/>
            <person name="Noegel A.A."/>
            <person name="Eichinger L."/>
            <person name="Gallinger C."/>
            <person name="Pawlowski J."/>
            <person name="Sierra R."/>
            <person name="Euteneuer U."/>
            <person name="Pillet L."/>
            <person name="Moustafa A."/>
            <person name="Platzer M."/>
            <person name="Groth M."/>
            <person name="Szafranski K."/>
            <person name="Schliwa M."/>
        </authorList>
    </citation>
    <scope>NUCLEOTIDE SEQUENCE [LARGE SCALE GENOMIC DNA]</scope>
</reference>
<organism evidence="1 2">
    <name type="scientific">Reticulomyxa filosa</name>
    <dbReference type="NCBI Taxonomy" id="46433"/>
    <lineage>
        <taxon>Eukaryota</taxon>
        <taxon>Sar</taxon>
        <taxon>Rhizaria</taxon>
        <taxon>Retaria</taxon>
        <taxon>Foraminifera</taxon>
        <taxon>Monothalamids</taxon>
        <taxon>Reticulomyxidae</taxon>
        <taxon>Reticulomyxa</taxon>
    </lineage>
</organism>
<dbReference type="GO" id="GO:0034728">
    <property type="term" value="P:nucleosome organization"/>
    <property type="evidence" value="ECO:0007669"/>
    <property type="project" value="TreeGrafter"/>
</dbReference>
<proteinExistence type="predicted"/>
<comment type="caution">
    <text evidence="1">The sequence shown here is derived from an EMBL/GenBank/DDBJ whole genome shotgun (WGS) entry which is preliminary data.</text>
</comment>
<dbReference type="GO" id="GO:0140673">
    <property type="term" value="P:transcription elongation-coupled chromatin remodeling"/>
    <property type="evidence" value="ECO:0007669"/>
    <property type="project" value="InterPro"/>
</dbReference>
<accession>X6P024</accession>
<keyword evidence="2" id="KW-1185">Reference proteome</keyword>
<dbReference type="PANTHER" id="PTHR10145:SF6">
    <property type="entry name" value="TRANSCRIPTION ELONGATION FACTOR SPT6"/>
    <property type="match status" value="1"/>
</dbReference>
<evidence type="ECO:0000313" key="1">
    <source>
        <dbReference type="EMBL" id="ETO31601.1"/>
    </source>
</evidence>
<dbReference type="GO" id="GO:0008023">
    <property type="term" value="C:transcription elongation factor complex"/>
    <property type="evidence" value="ECO:0007669"/>
    <property type="project" value="TreeGrafter"/>
</dbReference>
<dbReference type="GO" id="GO:0042393">
    <property type="term" value="F:histone binding"/>
    <property type="evidence" value="ECO:0007669"/>
    <property type="project" value="TreeGrafter"/>
</dbReference>
<dbReference type="PANTHER" id="PTHR10145">
    <property type="entry name" value="TRANSCRIPTION ELONGATION FACTOR SPT6"/>
    <property type="match status" value="1"/>
</dbReference>
<evidence type="ECO:0000313" key="2">
    <source>
        <dbReference type="Proteomes" id="UP000023152"/>
    </source>
</evidence>
<dbReference type="SUPFAM" id="SSF158832">
    <property type="entry name" value="Tex N-terminal region-like"/>
    <property type="match status" value="1"/>
</dbReference>